<dbReference type="EMBL" id="JACHND010000001">
    <property type="protein sequence ID" value="MBB4702125.1"/>
    <property type="molecule type" value="Genomic_DNA"/>
</dbReference>
<accession>A0A7W7DA03</accession>
<sequence length="630" mass="67523">MGNASEESDPSPVPSPRDRSDPRAWCVVAVARLARDQPEGALEAAGEAVERDPDGEWGHRLTSLALERLGRDSEAVVAAQDAVRLAPGSWAARLRLGAALRRLPGRWRDAWAQAQQAVRFAPEQPDPHVLIGDLALARGDHGQAATAYRAALRRDADHPGARVNLGLTFLRWDRPRDHHDPTWQVDPRETARARRALETWARHLRALFAACLAAVAVLSFWYGLREEATIGGAAAFLVAAAITVRQARKVQVWRFVPGMLARDLWLAVAVSVTLLVTAAYAVALATMPTWSLADEARTALPLVSAASPLVRWDDVLGAFWAGLFGLVLFNGVAVLLFRALAEAWRGRPVRALAEFTAVPPERVGLRDLGVTLWIVATRLWFLVAALALAPLIAGEPRAALAGPLVPAALVYVWARGGLRSRRREVASSDAWLLVAVLALLVASGALVVAGAVPAGDPVAVRAWWTVAAAQLAVLLAFAARAARGWWRGSAGPWRASLVPCDGCGPRLPGEVTPSVGLSADVRRAFTHSRGVVLSYTDAAGPRTLAVGAVTSVSPSGDLRLIAAEDAWAAAERDPRVAVFVADPAERRFWAEVRGIALADPADNVLRVTPKHVLVGEYPGRHEARAVSRRP</sequence>
<evidence type="ECO:0000313" key="3">
    <source>
        <dbReference type="EMBL" id="MBB4702125.1"/>
    </source>
</evidence>
<gene>
    <name evidence="3" type="ORF">BJ982_003669</name>
</gene>
<reference evidence="3 4" key="1">
    <citation type="submission" date="2020-08" db="EMBL/GenBank/DDBJ databases">
        <title>Sequencing the genomes of 1000 actinobacteria strains.</title>
        <authorList>
            <person name="Klenk H.-P."/>
        </authorList>
    </citation>
    <scope>NUCLEOTIDE SEQUENCE [LARGE SCALE GENOMIC DNA]</scope>
    <source>
        <strain evidence="3 4">DSM 45784</strain>
    </source>
</reference>
<comment type="caution">
    <text evidence="3">The sequence shown here is derived from an EMBL/GenBank/DDBJ whole genome shotgun (WGS) entry which is preliminary data.</text>
</comment>
<feature type="transmembrane region" description="Helical" evidence="2">
    <location>
        <begin position="228"/>
        <end position="244"/>
    </location>
</feature>
<keyword evidence="4" id="KW-1185">Reference proteome</keyword>
<keyword evidence="2" id="KW-0472">Membrane</keyword>
<protein>
    <recommendedName>
        <fullName evidence="5">Tetratricopeptide repeat protein</fullName>
    </recommendedName>
</protein>
<feature type="transmembrane region" description="Helical" evidence="2">
    <location>
        <begin position="318"/>
        <end position="340"/>
    </location>
</feature>
<dbReference type="SUPFAM" id="SSF48452">
    <property type="entry name" value="TPR-like"/>
    <property type="match status" value="1"/>
</dbReference>
<organism evidence="3 4">
    <name type="scientific">Sphaerisporangium siamense</name>
    <dbReference type="NCBI Taxonomy" id="795645"/>
    <lineage>
        <taxon>Bacteria</taxon>
        <taxon>Bacillati</taxon>
        <taxon>Actinomycetota</taxon>
        <taxon>Actinomycetes</taxon>
        <taxon>Streptosporangiales</taxon>
        <taxon>Streptosporangiaceae</taxon>
        <taxon>Sphaerisporangium</taxon>
    </lineage>
</organism>
<dbReference type="Proteomes" id="UP000542210">
    <property type="component" value="Unassembled WGS sequence"/>
</dbReference>
<feature type="transmembrane region" description="Helical" evidence="2">
    <location>
        <begin position="430"/>
        <end position="452"/>
    </location>
</feature>
<dbReference type="InterPro" id="IPR019734">
    <property type="entry name" value="TPR_rpt"/>
</dbReference>
<evidence type="ECO:0000256" key="1">
    <source>
        <dbReference type="SAM" id="MobiDB-lite"/>
    </source>
</evidence>
<evidence type="ECO:0000313" key="4">
    <source>
        <dbReference type="Proteomes" id="UP000542210"/>
    </source>
</evidence>
<dbReference type="SUPFAM" id="SSF50475">
    <property type="entry name" value="FMN-binding split barrel"/>
    <property type="match status" value="1"/>
</dbReference>
<keyword evidence="2" id="KW-1133">Transmembrane helix</keyword>
<proteinExistence type="predicted"/>
<feature type="transmembrane region" description="Helical" evidence="2">
    <location>
        <begin position="204"/>
        <end position="222"/>
    </location>
</feature>
<dbReference type="AlphaFoldDB" id="A0A7W7DA03"/>
<feature type="transmembrane region" description="Helical" evidence="2">
    <location>
        <begin position="398"/>
        <end position="418"/>
    </location>
</feature>
<evidence type="ECO:0008006" key="5">
    <source>
        <dbReference type="Google" id="ProtNLM"/>
    </source>
</evidence>
<feature type="transmembrane region" description="Helical" evidence="2">
    <location>
        <begin position="458"/>
        <end position="479"/>
    </location>
</feature>
<feature type="region of interest" description="Disordered" evidence="1">
    <location>
        <begin position="1"/>
        <end position="21"/>
    </location>
</feature>
<dbReference type="Gene3D" id="1.25.40.10">
    <property type="entry name" value="Tetratricopeptide repeat domain"/>
    <property type="match status" value="1"/>
</dbReference>
<dbReference type="InterPro" id="IPR011990">
    <property type="entry name" value="TPR-like_helical_dom_sf"/>
</dbReference>
<feature type="transmembrane region" description="Helical" evidence="2">
    <location>
        <begin position="264"/>
        <end position="285"/>
    </location>
</feature>
<name>A0A7W7DA03_9ACTN</name>
<dbReference type="SMART" id="SM00028">
    <property type="entry name" value="TPR"/>
    <property type="match status" value="2"/>
</dbReference>
<evidence type="ECO:0000256" key="2">
    <source>
        <dbReference type="SAM" id="Phobius"/>
    </source>
</evidence>
<feature type="transmembrane region" description="Helical" evidence="2">
    <location>
        <begin position="370"/>
        <end position="392"/>
    </location>
</feature>
<keyword evidence="2" id="KW-0812">Transmembrane</keyword>
<dbReference type="RefSeq" id="WP_184881665.1">
    <property type="nucleotide sequence ID" value="NZ_BOOV01000026.1"/>
</dbReference>